<reference evidence="4 5" key="1">
    <citation type="submission" date="2020-08" db="EMBL/GenBank/DDBJ databases">
        <title>Genomic Encyclopedia of Archaeal and Bacterial Type Strains, Phase II (KMG-II): from individual species to whole genera.</title>
        <authorList>
            <person name="Goeker M."/>
        </authorList>
    </citation>
    <scope>NUCLEOTIDE SEQUENCE [LARGE SCALE GENOMIC DNA]</scope>
    <source>
        <strain evidence="4 5">DSM 23288</strain>
    </source>
</reference>
<evidence type="ECO:0000259" key="3">
    <source>
        <dbReference type="Pfam" id="PF00171"/>
    </source>
</evidence>
<name>A0A840I6W6_9ACTN</name>
<keyword evidence="5" id="KW-1185">Reference proteome</keyword>
<accession>A0A840I6W6</accession>
<dbReference type="Pfam" id="PF00171">
    <property type="entry name" value="Aldedh"/>
    <property type="match status" value="1"/>
</dbReference>
<gene>
    <name evidence="4" type="ORF">BDZ31_000229</name>
</gene>
<dbReference type="PANTHER" id="PTHR42804:SF1">
    <property type="entry name" value="ALDEHYDE DEHYDROGENASE-RELATED"/>
    <property type="match status" value="1"/>
</dbReference>
<dbReference type="RefSeq" id="WP_183338168.1">
    <property type="nucleotide sequence ID" value="NZ_JACHNU010000001.1"/>
</dbReference>
<protein>
    <submittedName>
        <fullName evidence="4">Phenylacetaldehyde dehydrogenase</fullName>
        <ecNumber evidence="4">1.2.1.39</ecNumber>
    </submittedName>
</protein>
<dbReference type="AlphaFoldDB" id="A0A840I6W6"/>
<evidence type="ECO:0000313" key="4">
    <source>
        <dbReference type="EMBL" id="MBB4660656.1"/>
    </source>
</evidence>
<dbReference type="InterPro" id="IPR015590">
    <property type="entry name" value="Aldehyde_DH_dom"/>
</dbReference>
<dbReference type="InterPro" id="IPR016162">
    <property type="entry name" value="Ald_DH_N"/>
</dbReference>
<comment type="caution">
    <text evidence="4">The sequence shown here is derived from an EMBL/GenBank/DDBJ whole genome shotgun (WGS) entry which is preliminary data.</text>
</comment>
<dbReference type="Gene3D" id="3.40.605.10">
    <property type="entry name" value="Aldehyde Dehydrogenase, Chain A, domain 1"/>
    <property type="match status" value="1"/>
</dbReference>
<feature type="domain" description="Aldehyde dehydrogenase" evidence="3">
    <location>
        <begin position="28"/>
        <end position="465"/>
    </location>
</feature>
<sequence length="480" mass="48619">MVTPANPLELIDGRIATPAERLPGLLEDPDDGSALGPQRASAPKAVELALAAADRAWEDGGWSGLPVDARAAALERLADGLAARAEELALLDALDSGVPLAITRAIAGSLAGTLRAAAAEARAAGEARPLEAGGRRVEVLRLPWGPALLLTPWNAPAAAAASKLANALAAGCPAILKPSELAPSFSRPLAEAAVEAELPPGALQIVHGGPEVAQRLLGDRRVRVVALTGGQATGRAVAAATAARMVPLQLELGGTNAALVTDDADLGAAAEALAAGMTKLNGQWCEAPRRILVAAARHDELVSALEAALAGRTVGSLRNEATDVGPLAHRDHLARVRAQVAALGGEALTPSPAPEGDGFHLSPAIVVGAPPAAAGEEIFGPVVTVHPVADDHEAVRLANANGDGLAGYVFAGDRERAFALGRRLHAGEVRIGGTNLVDLAPGSTQSFWGTSGLGAHGARQVLEAFRGSRIVGEEDPSLPL</sequence>
<dbReference type="GO" id="GO:0008957">
    <property type="term" value="F:phenylacetaldehyde dehydrogenase (NAD+) activity"/>
    <property type="evidence" value="ECO:0007669"/>
    <property type="project" value="UniProtKB-EC"/>
</dbReference>
<evidence type="ECO:0000256" key="1">
    <source>
        <dbReference type="ARBA" id="ARBA00009986"/>
    </source>
</evidence>
<dbReference type="InterPro" id="IPR016161">
    <property type="entry name" value="Ald_DH/histidinol_DH"/>
</dbReference>
<proteinExistence type="inferred from homology"/>
<keyword evidence="2 4" id="KW-0560">Oxidoreductase</keyword>
<dbReference type="Gene3D" id="3.40.309.10">
    <property type="entry name" value="Aldehyde Dehydrogenase, Chain A, domain 2"/>
    <property type="match status" value="1"/>
</dbReference>
<dbReference type="PANTHER" id="PTHR42804">
    <property type="entry name" value="ALDEHYDE DEHYDROGENASE"/>
    <property type="match status" value="1"/>
</dbReference>
<dbReference type="Proteomes" id="UP000585272">
    <property type="component" value="Unassembled WGS sequence"/>
</dbReference>
<organism evidence="4 5">
    <name type="scientific">Conexibacter arvalis</name>
    <dbReference type="NCBI Taxonomy" id="912552"/>
    <lineage>
        <taxon>Bacteria</taxon>
        <taxon>Bacillati</taxon>
        <taxon>Actinomycetota</taxon>
        <taxon>Thermoleophilia</taxon>
        <taxon>Solirubrobacterales</taxon>
        <taxon>Conexibacteraceae</taxon>
        <taxon>Conexibacter</taxon>
    </lineage>
</organism>
<dbReference type="SUPFAM" id="SSF53720">
    <property type="entry name" value="ALDH-like"/>
    <property type="match status" value="1"/>
</dbReference>
<dbReference type="InterPro" id="IPR016163">
    <property type="entry name" value="Ald_DH_C"/>
</dbReference>
<dbReference type="EMBL" id="JACHNU010000001">
    <property type="protein sequence ID" value="MBB4660656.1"/>
    <property type="molecule type" value="Genomic_DNA"/>
</dbReference>
<comment type="similarity">
    <text evidence="1">Belongs to the aldehyde dehydrogenase family.</text>
</comment>
<evidence type="ECO:0000256" key="2">
    <source>
        <dbReference type="ARBA" id="ARBA00023002"/>
    </source>
</evidence>
<dbReference type="EC" id="1.2.1.39" evidence="4"/>
<evidence type="ECO:0000313" key="5">
    <source>
        <dbReference type="Proteomes" id="UP000585272"/>
    </source>
</evidence>